<evidence type="ECO:0000259" key="5">
    <source>
        <dbReference type="Pfam" id="PF14833"/>
    </source>
</evidence>
<name>A0AAN0M5V8_9RHOB</name>
<dbReference type="Gene3D" id="3.40.50.720">
    <property type="entry name" value="NAD(P)-binding Rossmann-like Domain"/>
    <property type="match status" value="1"/>
</dbReference>
<protein>
    <submittedName>
        <fullName evidence="6">NAD(P)-dependent oxidoreductase</fullName>
        <ecNumber evidence="6">1.1.-.-</ecNumber>
    </submittedName>
</protein>
<feature type="domain" description="3-hydroxyisobutyrate dehydrogenase-like NAD-binding" evidence="5">
    <location>
        <begin position="167"/>
        <end position="285"/>
    </location>
</feature>
<dbReference type="Proteomes" id="UP001451782">
    <property type="component" value="Chromosome"/>
</dbReference>
<feature type="domain" description="6-phosphogluconate dehydrogenase NADP-binding" evidence="4">
    <location>
        <begin position="13"/>
        <end position="164"/>
    </location>
</feature>
<dbReference type="InterPro" id="IPR051265">
    <property type="entry name" value="HIBADH-related_NP60_sf"/>
</dbReference>
<dbReference type="InterPro" id="IPR006115">
    <property type="entry name" value="6PGDH_NADP-bd"/>
</dbReference>
<keyword evidence="2" id="KW-0520">NAD</keyword>
<dbReference type="SUPFAM" id="SSF51735">
    <property type="entry name" value="NAD(P)-binding Rossmann-fold domains"/>
    <property type="match status" value="1"/>
</dbReference>
<reference evidence="6 7" key="1">
    <citation type="submission" date="2024-04" db="EMBL/GenBank/DDBJ databases">
        <title>Phylogenomic analyses of a clade within the roseobacter group suggest taxonomic reassignments of species of the genera Aestuariivita, Citreicella, Loktanella, Nautella, Pelagibaca, Ruegeria, Thalassobius, Thiobacimonas and Tropicibacter, and the proposal o.</title>
        <authorList>
            <person name="Jeon C.O."/>
        </authorList>
    </citation>
    <scope>NUCLEOTIDE SEQUENCE [LARGE SCALE GENOMIC DNA]</scope>
    <source>
        <strain evidence="6 7">G8-12</strain>
    </source>
</reference>
<keyword evidence="1 6" id="KW-0560">Oxidoreductase</keyword>
<dbReference type="Pfam" id="PF14833">
    <property type="entry name" value="NAD_binding_11"/>
    <property type="match status" value="1"/>
</dbReference>
<proteinExistence type="predicted"/>
<dbReference type="SUPFAM" id="SSF48179">
    <property type="entry name" value="6-phosphogluconate dehydrogenase C-terminal domain-like"/>
    <property type="match status" value="1"/>
</dbReference>
<dbReference type="PANTHER" id="PTHR43580:SF2">
    <property type="entry name" value="CYTOKINE-LIKE NUCLEAR FACTOR N-PAC"/>
    <property type="match status" value="1"/>
</dbReference>
<evidence type="ECO:0000313" key="7">
    <source>
        <dbReference type="Proteomes" id="UP001451782"/>
    </source>
</evidence>
<dbReference type="InterPro" id="IPR036291">
    <property type="entry name" value="NAD(P)-bd_dom_sf"/>
</dbReference>
<evidence type="ECO:0000256" key="2">
    <source>
        <dbReference type="ARBA" id="ARBA00023027"/>
    </source>
</evidence>
<evidence type="ECO:0000256" key="3">
    <source>
        <dbReference type="PIRSR" id="PIRSR000103-1"/>
    </source>
</evidence>
<accession>A0AAN0M5V8</accession>
<organism evidence="6 7">
    <name type="scientific">Yoonia algicola</name>
    <dbReference type="NCBI Taxonomy" id="3137368"/>
    <lineage>
        <taxon>Bacteria</taxon>
        <taxon>Pseudomonadati</taxon>
        <taxon>Pseudomonadota</taxon>
        <taxon>Alphaproteobacteria</taxon>
        <taxon>Rhodobacterales</taxon>
        <taxon>Paracoccaceae</taxon>
        <taxon>Yoonia</taxon>
    </lineage>
</organism>
<dbReference type="GO" id="GO:0050661">
    <property type="term" value="F:NADP binding"/>
    <property type="evidence" value="ECO:0007669"/>
    <property type="project" value="InterPro"/>
</dbReference>
<dbReference type="InterPro" id="IPR015815">
    <property type="entry name" value="HIBADH-related"/>
</dbReference>
<dbReference type="GO" id="GO:0051287">
    <property type="term" value="F:NAD binding"/>
    <property type="evidence" value="ECO:0007669"/>
    <property type="project" value="InterPro"/>
</dbReference>
<dbReference type="PIRSF" id="PIRSF000103">
    <property type="entry name" value="HIBADH"/>
    <property type="match status" value="1"/>
</dbReference>
<evidence type="ECO:0000259" key="4">
    <source>
        <dbReference type="Pfam" id="PF03446"/>
    </source>
</evidence>
<dbReference type="EMBL" id="CP151762">
    <property type="protein sequence ID" value="WZU65525.1"/>
    <property type="molecule type" value="Genomic_DNA"/>
</dbReference>
<feature type="active site" evidence="3">
    <location>
        <position position="173"/>
    </location>
</feature>
<dbReference type="Pfam" id="PF03446">
    <property type="entry name" value="NAD_binding_2"/>
    <property type="match status" value="1"/>
</dbReference>
<dbReference type="GO" id="GO:0016491">
    <property type="term" value="F:oxidoreductase activity"/>
    <property type="evidence" value="ECO:0007669"/>
    <property type="project" value="UniProtKB-KW"/>
</dbReference>
<evidence type="ECO:0000256" key="1">
    <source>
        <dbReference type="ARBA" id="ARBA00023002"/>
    </source>
</evidence>
<gene>
    <name evidence="6" type="ORF">AABB28_17900</name>
</gene>
<dbReference type="RefSeq" id="WP_342071872.1">
    <property type="nucleotide sequence ID" value="NZ_CP151762.1"/>
</dbReference>
<evidence type="ECO:0000313" key="6">
    <source>
        <dbReference type="EMBL" id="WZU65525.1"/>
    </source>
</evidence>
<dbReference type="InterPro" id="IPR029154">
    <property type="entry name" value="HIBADH-like_NADP-bd"/>
</dbReference>
<dbReference type="KEGG" id="yag:AABB28_17900"/>
<dbReference type="PANTHER" id="PTHR43580">
    <property type="entry name" value="OXIDOREDUCTASE GLYR1-RELATED"/>
    <property type="match status" value="1"/>
</dbReference>
<dbReference type="InterPro" id="IPR008927">
    <property type="entry name" value="6-PGluconate_DH-like_C_sf"/>
</dbReference>
<dbReference type="InterPro" id="IPR013328">
    <property type="entry name" value="6PGD_dom2"/>
</dbReference>
<sequence>MKSRPNQEADMTQIGIIGLGRMGGAIAQRMQAQGQSVQGWTRSGRAVESIATTADLASLVGACDTLILSLLDDAAVASVLDACLQQDLTGKIIIDTSTVVPTILKDRITQIESKGALAVDAPISGGPELVLAGECGVFIGGSETAAARAQSTLGAISGRVFHVGPLGTGLVMKTINNSMLQCYFSGLHDMMPLAKRAGLPLETALRILCGGPAGIPMITDRIPKILGDDQTVGFEIQAAHKDNSVFQRVAQAYGLNSPVLALAGERQKQALADGLGAEDPAALVSAAYDRG</sequence>
<dbReference type="AlphaFoldDB" id="A0AAN0M5V8"/>
<keyword evidence="7" id="KW-1185">Reference proteome</keyword>
<dbReference type="EC" id="1.1.-.-" evidence="6"/>
<dbReference type="Gene3D" id="1.10.1040.10">
    <property type="entry name" value="N-(1-d-carboxylethyl)-l-norvaline Dehydrogenase, domain 2"/>
    <property type="match status" value="1"/>
</dbReference>